<evidence type="ECO:0000313" key="2">
    <source>
        <dbReference type="EMBL" id="MBB6162464.1"/>
    </source>
</evidence>
<organism evidence="2 3">
    <name type="scientific">Rhizobium wenxiniae</name>
    <dbReference type="NCBI Taxonomy" id="1737357"/>
    <lineage>
        <taxon>Bacteria</taxon>
        <taxon>Pseudomonadati</taxon>
        <taxon>Pseudomonadota</taxon>
        <taxon>Alphaproteobacteria</taxon>
        <taxon>Hyphomicrobiales</taxon>
        <taxon>Rhizobiaceae</taxon>
        <taxon>Rhizobium/Agrobacterium group</taxon>
        <taxon>Rhizobium</taxon>
    </lineage>
</organism>
<dbReference type="GO" id="GO:0008767">
    <property type="term" value="F:UDP-galactopyranose mutase activity"/>
    <property type="evidence" value="ECO:0007669"/>
    <property type="project" value="TreeGrafter"/>
</dbReference>
<dbReference type="PANTHER" id="PTHR21197:SF0">
    <property type="entry name" value="UDP-GALACTOPYRANOSE MUTASE"/>
    <property type="match status" value="1"/>
</dbReference>
<sequence length="487" mass="55269">MIFIESIVSLLANYGGESMLDSYKLQPETASEADVYDAIILGAGITGLVAASVLLRQNSTRIAIVDEYQHIGGNHIDWSANGFTFDIGSLIFQDDSPLLKHFPELLEHYVHIHPTWGRLNPQRKITRYPISIVDDILRAGPVGICRIALSIIHARIRRRRLRNAKDFARFWIGGYLLKRSGLENYMARFYGVPPEHIDLELAEKRMMWIKEHSSLRGLLRKMRQRKLPHLKNKQLARPKAGYAVLYEPAKIGLIEKGVTFRLGTLISKVAKDNEQFILTPAQGKRIAAARVISTMPINIMYRLCGLEQEKPLETITLISLYFSFSGDRGFTQSILYNFSYEAAWKRLTIYSDFYGRNNGREYFAVEVVSNDTITSIELAEAEFRAHVASNAIFNGDLKLEGGQVLKNAYPIYTHGAPAEAARQIDRLKQFGIESFGRHGAFNYQPTARVSTLEAERALGYRHPEPADNPERREQQDKRLELIPCKNG</sequence>
<dbReference type="SUPFAM" id="SSF51971">
    <property type="entry name" value="Nucleotide-binding domain"/>
    <property type="match status" value="1"/>
</dbReference>
<dbReference type="RefSeq" id="WP_308422344.1">
    <property type="nucleotide sequence ID" value="NZ_BMHW01000002.1"/>
</dbReference>
<evidence type="ECO:0000256" key="1">
    <source>
        <dbReference type="SAM" id="MobiDB-lite"/>
    </source>
</evidence>
<proteinExistence type="predicted"/>
<dbReference type="Gene3D" id="3.50.50.60">
    <property type="entry name" value="FAD/NAD(P)-binding domain"/>
    <property type="match status" value="1"/>
</dbReference>
<name>A0A7W9Y5Q0_9HYPH</name>
<dbReference type="InterPro" id="IPR036188">
    <property type="entry name" value="FAD/NAD-bd_sf"/>
</dbReference>
<comment type="caution">
    <text evidence="2">The sequence shown here is derived from an EMBL/GenBank/DDBJ whole genome shotgun (WGS) entry which is preliminary data.</text>
</comment>
<dbReference type="PANTHER" id="PTHR21197">
    <property type="entry name" value="UDP-GALACTOPYRANOSE MUTASE"/>
    <property type="match status" value="1"/>
</dbReference>
<gene>
    <name evidence="2" type="ORF">HNQ72_002282</name>
</gene>
<dbReference type="Pfam" id="PF13450">
    <property type="entry name" value="NAD_binding_8"/>
    <property type="match status" value="1"/>
</dbReference>
<feature type="region of interest" description="Disordered" evidence="1">
    <location>
        <begin position="459"/>
        <end position="487"/>
    </location>
</feature>
<dbReference type="GO" id="GO:0005829">
    <property type="term" value="C:cytosol"/>
    <property type="evidence" value="ECO:0007669"/>
    <property type="project" value="TreeGrafter"/>
</dbReference>
<dbReference type="AlphaFoldDB" id="A0A7W9Y5Q0"/>
<dbReference type="EMBL" id="JACHEG010000002">
    <property type="protein sequence ID" value="MBB6162464.1"/>
    <property type="molecule type" value="Genomic_DNA"/>
</dbReference>
<reference evidence="2 3" key="1">
    <citation type="submission" date="2020-08" db="EMBL/GenBank/DDBJ databases">
        <title>Genomic Encyclopedia of Type Strains, Phase IV (KMG-IV): sequencing the most valuable type-strain genomes for metagenomic binning, comparative biology and taxonomic classification.</title>
        <authorList>
            <person name="Goeker M."/>
        </authorList>
    </citation>
    <scope>NUCLEOTIDE SEQUENCE [LARGE SCALE GENOMIC DNA]</scope>
    <source>
        <strain evidence="2 3">DSM 100734</strain>
    </source>
</reference>
<dbReference type="Proteomes" id="UP000547879">
    <property type="component" value="Unassembled WGS sequence"/>
</dbReference>
<evidence type="ECO:0000313" key="3">
    <source>
        <dbReference type="Proteomes" id="UP000547879"/>
    </source>
</evidence>
<keyword evidence="3" id="KW-1185">Reference proteome</keyword>
<accession>A0A7W9Y5Q0</accession>
<dbReference type="GO" id="GO:0050660">
    <property type="term" value="F:flavin adenine dinucleotide binding"/>
    <property type="evidence" value="ECO:0007669"/>
    <property type="project" value="TreeGrafter"/>
</dbReference>
<protein>
    <submittedName>
        <fullName evidence="2">Protoporphyrinogen oxidase</fullName>
    </submittedName>
</protein>
<feature type="compositionally biased region" description="Basic and acidic residues" evidence="1">
    <location>
        <begin position="459"/>
        <end position="480"/>
    </location>
</feature>